<dbReference type="AlphaFoldDB" id="A0A087CXY2"/>
<dbReference type="SUPFAM" id="SSF158682">
    <property type="entry name" value="TerB-like"/>
    <property type="match status" value="1"/>
</dbReference>
<dbReference type="RefSeq" id="WP_033510232.1">
    <property type="nucleotide sequence ID" value="NZ_JDTM01000015.1"/>
</dbReference>
<comment type="caution">
    <text evidence="1">The sequence shown here is derived from an EMBL/GenBank/DDBJ whole genome shotgun (WGS) entry which is preliminary data.</text>
</comment>
<reference evidence="1 2" key="1">
    <citation type="submission" date="2014-03" db="EMBL/GenBank/DDBJ databases">
        <title>Genomics of Bifidobacteria.</title>
        <authorList>
            <person name="Ventura M."/>
            <person name="Milani C."/>
            <person name="Lugli G.A."/>
        </authorList>
    </citation>
    <scope>NUCLEOTIDE SEQUENCE [LARGE SCALE GENOMIC DNA]</scope>
    <source>
        <strain evidence="1 2">LMG 14934</strain>
    </source>
</reference>
<accession>A0A087CXY2</accession>
<proteinExistence type="predicted"/>
<protein>
    <submittedName>
        <fullName evidence="1">Tellurite resistance protein TerB</fullName>
    </submittedName>
</protein>
<gene>
    <name evidence="1" type="ORF">BSAE_1767</name>
</gene>
<evidence type="ECO:0000313" key="2">
    <source>
        <dbReference type="Proteomes" id="UP000029040"/>
    </source>
</evidence>
<evidence type="ECO:0000313" key="1">
    <source>
        <dbReference type="EMBL" id="KFI88132.1"/>
    </source>
</evidence>
<name>A0A087CXY2_9BIFI</name>
<sequence>MFVSTKDALSSYYYLIAVDEHVTDEERDMFDAIGNDIDPQMFGNYREELVDGCRNTVNQASLSTDRFEMLVEAVDDALHAVDTDAQDAVSSRLLVWNMLSISFADGGASEDELKMIRHVARHCGVDRDVFQEMEQLMRSASAVLNEKRYLESSNGTYAEIKPIVDEMNKRCAAIQRAAEQLIGDELAPKPGKAKMPEKDIIDHAKEKIEEGIAPAANWVQEQAANVADTAGSAAKPVLEQAGSALNSAGHAIEGALNPIGDEVQKQAKNALGAAKNVFGGLFGKK</sequence>
<dbReference type="InterPro" id="IPR029024">
    <property type="entry name" value="TerB-like"/>
</dbReference>
<dbReference type="EMBL" id="JGZM01000003">
    <property type="protein sequence ID" value="KFI88132.1"/>
    <property type="molecule type" value="Genomic_DNA"/>
</dbReference>
<dbReference type="Gene3D" id="1.10.3680.10">
    <property type="entry name" value="TerB-like"/>
    <property type="match status" value="1"/>
</dbReference>
<dbReference type="Proteomes" id="UP000029040">
    <property type="component" value="Unassembled WGS sequence"/>
</dbReference>
<organism evidence="1 2">
    <name type="scientific">Bifidobacterium pullorum subsp. saeculare DSM 6531 = LMG 14934</name>
    <dbReference type="NCBI Taxonomy" id="1437611"/>
    <lineage>
        <taxon>Bacteria</taxon>
        <taxon>Bacillati</taxon>
        <taxon>Actinomycetota</taxon>
        <taxon>Actinomycetes</taxon>
        <taxon>Bifidobacteriales</taxon>
        <taxon>Bifidobacteriaceae</taxon>
        <taxon>Bifidobacterium</taxon>
    </lineage>
</organism>